<comment type="caution">
    <text evidence="12">The sequence shown here is derived from an EMBL/GenBank/DDBJ whole genome shotgun (WGS) entry which is preliminary data.</text>
</comment>
<keyword evidence="8" id="KW-0479">Metal-binding</keyword>
<dbReference type="HAMAP" id="MF_00124">
    <property type="entry name" value="Thymidine_kinase"/>
    <property type="match status" value="1"/>
</dbReference>
<keyword evidence="13" id="KW-1185">Reference proteome</keyword>
<comment type="subunit">
    <text evidence="8">Homotetramer.</text>
</comment>
<feature type="binding site" evidence="8">
    <location>
        <begin position="117"/>
        <end position="120"/>
    </location>
    <ligand>
        <name>ATP</name>
        <dbReference type="ChEBI" id="CHEBI:30616"/>
    </ligand>
</feature>
<keyword evidence="8" id="KW-0862">Zinc</keyword>
<gene>
    <name evidence="8" type="primary">tdk</name>
    <name evidence="12" type="ORF">J2S48_003990</name>
</gene>
<feature type="binding site" evidence="8">
    <location>
        <position position="177"/>
    </location>
    <ligand>
        <name>Zn(2+)</name>
        <dbReference type="ChEBI" id="CHEBI:29105"/>
    </ligand>
</feature>
<dbReference type="SUPFAM" id="SSF52540">
    <property type="entry name" value="P-loop containing nucleoside triphosphate hydrolases"/>
    <property type="match status" value="1"/>
</dbReference>
<keyword evidence="4 8" id="KW-0808">Transferase</keyword>
<protein>
    <recommendedName>
        <fullName evidence="2 8">Thymidine kinase</fullName>
        <ecNumber evidence="2 8">2.7.1.21</ecNumber>
    </recommendedName>
</protein>
<evidence type="ECO:0000256" key="10">
    <source>
        <dbReference type="RuleBase" id="RU004165"/>
    </source>
</evidence>
<reference evidence="12 13" key="1">
    <citation type="submission" date="2023-07" db="EMBL/GenBank/DDBJ databases">
        <title>Sequencing the genomes of 1000 actinobacteria strains.</title>
        <authorList>
            <person name="Klenk H.-P."/>
        </authorList>
    </citation>
    <scope>NUCLEOTIDE SEQUENCE [LARGE SCALE GENOMIC DNA]</scope>
    <source>
        <strain evidence="12 13">DSM 45554</strain>
    </source>
</reference>
<dbReference type="SUPFAM" id="SSF57716">
    <property type="entry name" value="Glucocorticoid receptor-like (DNA-binding domain)"/>
    <property type="match status" value="1"/>
</dbReference>
<evidence type="ECO:0000313" key="12">
    <source>
        <dbReference type="EMBL" id="MDR7384475.1"/>
    </source>
</evidence>
<evidence type="ECO:0000256" key="6">
    <source>
        <dbReference type="ARBA" id="ARBA00022777"/>
    </source>
</evidence>
<dbReference type="Pfam" id="PF00265">
    <property type="entry name" value="TK"/>
    <property type="match status" value="2"/>
</dbReference>
<evidence type="ECO:0000256" key="5">
    <source>
        <dbReference type="ARBA" id="ARBA00022741"/>
    </source>
</evidence>
<feature type="binding site" evidence="8">
    <location>
        <position position="225"/>
    </location>
    <ligand>
        <name>Zn(2+)</name>
        <dbReference type="ChEBI" id="CHEBI:29105"/>
    </ligand>
</feature>
<comment type="subcellular location">
    <subcellularLocation>
        <location evidence="8">Cytoplasm</location>
    </subcellularLocation>
</comment>
<evidence type="ECO:0000256" key="1">
    <source>
        <dbReference type="ARBA" id="ARBA00007587"/>
    </source>
</evidence>
<dbReference type="Gene3D" id="3.30.60.20">
    <property type="match status" value="1"/>
</dbReference>
<evidence type="ECO:0000256" key="4">
    <source>
        <dbReference type="ARBA" id="ARBA00022679"/>
    </source>
</evidence>
<dbReference type="GO" id="GO:0004797">
    <property type="term" value="F:thymidine kinase activity"/>
    <property type="evidence" value="ECO:0007669"/>
    <property type="project" value="UniProtKB-EC"/>
</dbReference>
<evidence type="ECO:0000256" key="7">
    <source>
        <dbReference type="ARBA" id="ARBA00022840"/>
    </source>
</evidence>
<keyword evidence="7 8" id="KW-0067">ATP-binding</keyword>
<feature type="binding site" evidence="8">
    <location>
        <position position="174"/>
    </location>
    <ligand>
        <name>Zn(2+)</name>
        <dbReference type="ChEBI" id="CHEBI:29105"/>
    </ligand>
</feature>
<dbReference type="InterPro" id="IPR027417">
    <property type="entry name" value="P-loop_NTPase"/>
</dbReference>
<organism evidence="12 13">
    <name type="scientific">Promicromonospora iranensis</name>
    <dbReference type="NCBI Taxonomy" id="1105144"/>
    <lineage>
        <taxon>Bacteria</taxon>
        <taxon>Bacillati</taxon>
        <taxon>Actinomycetota</taxon>
        <taxon>Actinomycetes</taxon>
        <taxon>Micrococcales</taxon>
        <taxon>Promicromonosporaceae</taxon>
        <taxon>Promicromonospora</taxon>
    </lineage>
</organism>
<sequence length="230" mass="23002">MKDGLGAGRLEVIAGPMFAGKSEELLRRVRRARIARRGVLVVSHALDARSGPGRVSSHSGLGVPSHTVSDAADILALVAARTGPGAGPGSGPGTGPGGGARDADREDAAEIELVAIDEAQFFGAGLVPVAADLARRGLVVVVAGLSVTFDGQPFSPLPELMALAESVEKLTAVCSVCGADAAFHVRVAGAPPVSGAGPTDPGDALVPVAAHVGGEESYEARCRRHADLGG</sequence>
<feature type="binding site" evidence="8">
    <location>
        <position position="222"/>
    </location>
    <ligand>
        <name>Zn(2+)</name>
        <dbReference type="ChEBI" id="CHEBI:29105"/>
    </ligand>
</feature>
<evidence type="ECO:0000313" key="13">
    <source>
        <dbReference type="Proteomes" id="UP001183585"/>
    </source>
</evidence>
<keyword evidence="3 8" id="KW-0237">DNA synthesis</keyword>
<feature type="binding site" evidence="8">
    <location>
        <begin position="15"/>
        <end position="22"/>
    </location>
    <ligand>
        <name>ATP</name>
        <dbReference type="ChEBI" id="CHEBI:30616"/>
    </ligand>
</feature>
<dbReference type="InterPro" id="IPR001267">
    <property type="entry name" value="Thymidine_kinase"/>
</dbReference>
<evidence type="ECO:0000256" key="8">
    <source>
        <dbReference type="HAMAP-Rule" id="MF_00124"/>
    </source>
</evidence>
<evidence type="ECO:0000256" key="11">
    <source>
        <dbReference type="SAM" id="MobiDB-lite"/>
    </source>
</evidence>
<dbReference type="RefSeq" id="WP_274992856.1">
    <property type="nucleotide sequence ID" value="NZ_JAJQQP010000003.1"/>
</dbReference>
<feature type="region of interest" description="Disordered" evidence="11">
    <location>
        <begin position="83"/>
        <end position="104"/>
    </location>
</feature>
<proteinExistence type="inferred from homology"/>
<feature type="active site" description="Proton acceptor" evidence="8">
    <location>
        <position position="118"/>
    </location>
</feature>
<dbReference type="Gene3D" id="3.40.50.300">
    <property type="entry name" value="P-loop containing nucleotide triphosphate hydrolases"/>
    <property type="match status" value="1"/>
</dbReference>
<evidence type="ECO:0000256" key="3">
    <source>
        <dbReference type="ARBA" id="ARBA00022634"/>
    </source>
</evidence>
<keyword evidence="5 8" id="KW-0547">Nucleotide-binding</keyword>
<comment type="catalytic activity">
    <reaction evidence="8 9">
        <text>thymidine + ATP = dTMP + ADP + H(+)</text>
        <dbReference type="Rhea" id="RHEA:19129"/>
        <dbReference type="ChEBI" id="CHEBI:15378"/>
        <dbReference type="ChEBI" id="CHEBI:17748"/>
        <dbReference type="ChEBI" id="CHEBI:30616"/>
        <dbReference type="ChEBI" id="CHEBI:63528"/>
        <dbReference type="ChEBI" id="CHEBI:456216"/>
        <dbReference type="EC" id="2.7.1.21"/>
    </reaction>
</comment>
<dbReference type="EC" id="2.7.1.21" evidence="2 8"/>
<evidence type="ECO:0000256" key="9">
    <source>
        <dbReference type="RuleBase" id="RU000544"/>
    </source>
</evidence>
<dbReference type="PIRSF" id="PIRSF035805">
    <property type="entry name" value="TK_cell"/>
    <property type="match status" value="1"/>
</dbReference>
<keyword evidence="6 8" id="KW-0418">Kinase</keyword>
<keyword evidence="8" id="KW-0963">Cytoplasm</keyword>
<dbReference type="EMBL" id="JAVDYE010000001">
    <property type="protein sequence ID" value="MDR7384475.1"/>
    <property type="molecule type" value="Genomic_DNA"/>
</dbReference>
<evidence type="ECO:0000256" key="2">
    <source>
        <dbReference type="ARBA" id="ARBA00012118"/>
    </source>
</evidence>
<dbReference type="Proteomes" id="UP001183585">
    <property type="component" value="Unassembled WGS sequence"/>
</dbReference>
<accession>A0ABU2CT11</accession>
<dbReference type="PANTHER" id="PTHR11441">
    <property type="entry name" value="THYMIDINE KINASE"/>
    <property type="match status" value="1"/>
</dbReference>
<dbReference type="PANTHER" id="PTHR11441:SF0">
    <property type="entry name" value="THYMIDINE KINASE, CYTOSOLIC"/>
    <property type="match status" value="1"/>
</dbReference>
<comment type="similarity">
    <text evidence="1 8 10">Belongs to the thymidine kinase family.</text>
</comment>
<feature type="compositionally biased region" description="Gly residues" evidence="11">
    <location>
        <begin position="84"/>
        <end position="100"/>
    </location>
</feature>
<name>A0ABU2CT11_9MICO</name>